<dbReference type="EMBL" id="BPQH01000019">
    <property type="protein sequence ID" value="GJD52478.1"/>
    <property type="molecule type" value="Genomic_DNA"/>
</dbReference>
<dbReference type="InterPro" id="IPR041219">
    <property type="entry name" value="Phage_lysozyme2"/>
</dbReference>
<dbReference type="Proteomes" id="UP001055167">
    <property type="component" value="Unassembled WGS sequence"/>
</dbReference>
<reference evidence="2" key="1">
    <citation type="journal article" date="2021" name="Front. Microbiol.">
        <title>Comprehensive Comparative Genomics and Phenotyping of Methylobacterium Species.</title>
        <authorList>
            <person name="Alessa O."/>
            <person name="Ogura Y."/>
            <person name="Fujitani Y."/>
            <person name="Takami H."/>
            <person name="Hayashi T."/>
            <person name="Sahin N."/>
            <person name="Tani A."/>
        </authorList>
    </citation>
    <scope>NUCLEOTIDE SEQUENCE</scope>
    <source>
        <strain evidence="2">KCTC 52305</strain>
    </source>
</reference>
<name>A0ABQ4R468_9HYPH</name>
<gene>
    <name evidence="2" type="ORF">OPKNFCMD_5244</name>
</gene>
<reference evidence="2" key="2">
    <citation type="submission" date="2021-08" db="EMBL/GenBank/DDBJ databases">
        <authorList>
            <person name="Tani A."/>
            <person name="Ola A."/>
            <person name="Ogura Y."/>
            <person name="Katsura K."/>
            <person name="Hayashi T."/>
        </authorList>
    </citation>
    <scope>NUCLEOTIDE SEQUENCE</scope>
    <source>
        <strain evidence="2">KCTC 52305</strain>
    </source>
</reference>
<dbReference type="RefSeq" id="WP_128564982.1">
    <property type="nucleotide sequence ID" value="NZ_BPQH01000019.1"/>
</dbReference>
<sequence length="700" mass="73555">MADDQLKLVANLEDRFTAPLAKLKSGITQLGSTAAVKGLTKDFEGAHTAIGKATTAIQNMTPPLAALGIGGFDAITAISGVTAAIRNFSGNTQQLSMMSKETGVAIDKLRAFGELGQRFGISAETMQGAVKNLSTTMFDLRRRWGEAYGSLQAMNLGDLAEKLVNAPNMEAALRTAMEGLGKIDSPEIRRRVSRMLFGSDDIGAVAAALGGDYEKAMREIQSRMGTTTQAQVAAAERFEKSLSDLRASAEGLKTQALTPLIDEFAKLLKMLGSADATAAFKAELEGIKKGAADVKAEFEAISKLWDKFKEFFKGSDKEQEMRKLLNPSSFGGVGIQQGPLVQTAGWGGGFGGGGLIQRAGYGGLFGGGGGGGLGGTGGLGSPGYGGGGGTAIAPRVGSGGAGTTTAITPQPPIPPFSPGGYTGNDGRRAARSAMSAAGHERIGSWMNFFTTPPDKGGMGLDVDKARGLIAMMQGESGLNLDSAAKGDHRGGVPQSFGTVQWNVGAGRFQGLQRMAESMGVPWTDVRAQQAFFRHEMQTRYKGAWAAIQAAPNGEGALMAGISQYENPKHHSLAYQIRQPFLERLRRMGVNGGAPQTADASGGGVPWYERPYPKNGMSRLRDDEVKGPGEEMLYRRLGYNGVGMINGGNVPQLNGRASLDITLNGFPAGAKTKTSTEGMFRRVSVARSRQMASADDNGEWI</sequence>
<evidence type="ECO:0000259" key="1">
    <source>
        <dbReference type="Pfam" id="PF18013"/>
    </source>
</evidence>
<feature type="domain" description="Phage tail lysozyme" evidence="1">
    <location>
        <begin position="459"/>
        <end position="577"/>
    </location>
</feature>
<organism evidence="2 3">
    <name type="scientific">Methylobacterium crusticola</name>
    <dbReference type="NCBI Taxonomy" id="1697972"/>
    <lineage>
        <taxon>Bacteria</taxon>
        <taxon>Pseudomonadati</taxon>
        <taxon>Pseudomonadota</taxon>
        <taxon>Alphaproteobacteria</taxon>
        <taxon>Hyphomicrobiales</taxon>
        <taxon>Methylobacteriaceae</taxon>
        <taxon>Methylobacterium</taxon>
    </lineage>
</organism>
<keyword evidence="3" id="KW-1185">Reference proteome</keyword>
<protein>
    <recommendedName>
        <fullName evidence="1">Phage tail lysozyme domain-containing protein</fullName>
    </recommendedName>
</protein>
<proteinExistence type="predicted"/>
<evidence type="ECO:0000313" key="3">
    <source>
        <dbReference type="Proteomes" id="UP001055167"/>
    </source>
</evidence>
<comment type="caution">
    <text evidence="2">The sequence shown here is derived from an EMBL/GenBank/DDBJ whole genome shotgun (WGS) entry which is preliminary data.</text>
</comment>
<dbReference type="Pfam" id="PF18013">
    <property type="entry name" value="Phage_lysozyme2"/>
    <property type="match status" value="1"/>
</dbReference>
<accession>A0ABQ4R468</accession>
<evidence type="ECO:0000313" key="2">
    <source>
        <dbReference type="EMBL" id="GJD52478.1"/>
    </source>
</evidence>
<dbReference type="Gene3D" id="1.10.530.10">
    <property type="match status" value="1"/>
</dbReference>